<feature type="region of interest" description="Disordered" evidence="1">
    <location>
        <begin position="30"/>
        <end position="50"/>
    </location>
</feature>
<reference evidence="2" key="1">
    <citation type="submission" date="2018-06" db="EMBL/GenBank/DDBJ databases">
        <authorList>
            <person name="Zhirakovskaya E."/>
        </authorList>
    </citation>
    <scope>NUCLEOTIDE SEQUENCE</scope>
</reference>
<dbReference type="Gene3D" id="2.130.10.10">
    <property type="entry name" value="YVTN repeat-like/Quinoprotein amine dehydrogenase"/>
    <property type="match status" value="4"/>
</dbReference>
<dbReference type="InterPro" id="IPR036439">
    <property type="entry name" value="Dockerin_dom_sf"/>
</dbReference>
<dbReference type="GO" id="GO:0000272">
    <property type="term" value="P:polysaccharide catabolic process"/>
    <property type="evidence" value="ECO:0007669"/>
    <property type="project" value="InterPro"/>
</dbReference>
<dbReference type="InterPro" id="IPR053783">
    <property type="entry name" value="Dockerin_dom_GC-type"/>
</dbReference>
<sequence>MQSLLTTPRLAHVLVWFAPCMLGSLPAGAQPATDPIQHQQPDPWTAPDTPNGEDVVHWWSPTPDMLAPRSDHIRGCAPFRDVGSNPEGDSPAGVAFSPDGTWFVVAHRQSHNLLIYDSQARTLLNEIALSGSPVDLAVSRDGRWAVTPNLFEDTVSIVDLHAGYEVAVLPAGDGPILARITPDSTTAVIGTTVSDELIILDLASASELRRIPGLHFEPSISVNTESFATRFTATNRLELASDDLAVFADLSRDRVGFVSIDTGAVEFISTARRPYRIALTPDGRLAVVSHPFTPNLLSVIDVPARLLVREIEIDGLLYPAVAVNPDGTKAVVSVENDARFIDLLTGEASPNLNTGPASELITTADGQYALAVGLRGSLLSYAAGVRVKNVNNAAAAGIGAVSPVDHRAVLIETGFGEDMAVVNTNGSDGHLEEVLLSGPGPEGDKPRTIAITPDGDTVLVANSISRNLSVFDADTMALRGWVPLADRPARIAVTPDSSTAVVTNRGAPFVTVIDIKNLQSSLVPISRGGDQVSISPDGEYAYIAVTSLDGVWRINLHTQAVDGPKIATGNMGGVGYHLSQYSGMTLSHDGSMLATCDSFSDTITIIDADAWTFIATVSVGQTPTAASFSPDDARIYVSNRDDDSISVVELSDIGWSETEIIPVGDIPYQTVVTADGQSLYVMNTGDVTIGVVDTGLLMMVDSIPLDHRPVAMLLDDLRSRLFVAIGNAYAPPPGEDWTQSGALLTIDTNSNAVIESHCTEYYITDLDADRAFRLAAAAGVGGESAVFFDIASCVPDLNGDGTLDSRDFIIFLAAWADQHDQDCSQGDCSADFNADGTVDTADFTAYLAAWTAGC</sequence>
<dbReference type="PANTHER" id="PTHR47197:SF3">
    <property type="entry name" value="DIHYDRO-HEME D1 DEHYDROGENASE"/>
    <property type="match status" value="1"/>
</dbReference>
<dbReference type="InterPro" id="IPR051200">
    <property type="entry name" value="Host-pathogen_enzymatic-act"/>
</dbReference>
<dbReference type="SUPFAM" id="SSF50969">
    <property type="entry name" value="YVTN repeat-like/Quinoprotein amine dehydrogenase"/>
    <property type="match status" value="2"/>
</dbReference>
<accession>A0A3B1DPG2</accession>
<dbReference type="InterPro" id="IPR011045">
    <property type="entry name" value="N2O_reductase_N"/>
</dbReference>
<dbReference type="NCBIfam" id="NF041540">
    <property type="entry name" value="dockerin_GC"/>
    <property type="match status" value="1"/>
</dbReference>
<organism evidence="2">
    <name type="scientific">hydrothermal vent metagenome</name>
    <dbReference type="NCBI Taxonomy" id="652676"/>
    <lineage>
        <taxon>unclassified sequences</taxon>
        <taxon>metagenomes</taxon>
        <taxon>ecological metagenomes</taxon>
    </lineage>
</organism>
<gene>
    <name evidence="2" type="ORF">MNBD_PLANCTO03-908</name>
</gene>
<dbReference type="InterPro" id="IPR015943">
    <property type="entry name" value="WD40/YVTN_repeat-like_dom_sf"/>
</dbReference>
<dbReference type="SUPFAM" id="SSF50974">
    <property type="entry name" value="Nitrous oxide reductase, N-terminal domain"/>
    <property type="match status" value="1"/>
</dbReference>
<dbReference type="EMBL" id="UOGK01000734">
    <property type="protein sequence ID" value="VAX42672.1"/>
    <property type="molecule type" value="Genomic_DNA"/>
</dbReference>
<dbReference type="AlphaFoldDB" id="A0A3B1DPG2"/>
<evidence type="ECO:0000313" key="2">
    <source>
        <dbReference type="EMBL" id="VAX42672.1"/>
    </source>
</evidence>
<name>A0A3B1DPG2_9ZZZZ</name>
<dbReference type="Gene3D" id="1.10.1330.10">
    <property type="entry name" value="Dockerin domain"/>
    <property type="match status" value="1"/>
</dbReference>
<dbReference type="PROSITE" id="PS00018">
    <property type="entry name" value="EF_HAND_1"/>
    <property type="match status" value="2"/>
</dbReference>
<dbReference type="PANTHER" id="PTHR47197">
    <property type="entry name" value="PROTEIN NIRF"/>
    <property type="match status" value="1"/>
</dbReference>
<dbReference type="InterPro" id="IPR018247">
    <property type="entry name" value="EF_Hand_1_Ca_BS"/>
</dbReference>
<proteinExistence type="predicted"/>
<protein>
    <submittedName>
        <fullName evidence="2">Uncharacterized protein</fullName>
    </submittedName>
</protein>
<dbReference type="InterPro" id="IPR011044">
    <property type="entry name" value="Quino_amine_DH_bsu"/>
</dbReference>
<evidence type="ECO:0000256" key="1">
    <source>
        <dbReference type="SAM" id="MobiDB-lite"/>
    </source>
</evidence>